<keyword evidence="2" id="KW-1185">Reference proteome</keyword>
<sequence length="176" mass="20008">MKLNFLAILFMLLPFASVAQEDQSTLTKVGDDVPQFAFEIEKGKQVNISDYKGKLILINLFATWCPPCNTELPLVQKQIWEKYGSNGGFAFFVFGREEGWDKLIPYKEKKGFTFPILPDADRGIFKKFATQSIPRNIIVDENGKIIYQSIGYTEKEFAGMVALIDAHMQKKQVQGK</sequence>
<comment type="caution">
    <text evidence="1">The sequence shown here is derived from an EMBL/GenBank/DDBJ whole genome shotgun (WGS) entry which is preliminary data.</text>
</comment>
<gene>
    <name evidence="1" type="ORF">J2X78_001748</name>
</gene>
<proteinExistence type="predicted"/>
<evidence type="ECO:0000313" key="1">
    <source>
        <dbReference type="EMBL" id="MDR6783196.1"/>
    </source>
</evidence>
<organism evidence="1 2">
    <name type="scientific">Pedobacter africanus</name>
    <dbReference type="NCBI Taxonomy" id="151894"/>
    <lineage>
        <taxon>Bacteria</taxon>
        <taxon>Pseudomonadati</taxon>
        <taxon>Bacteroidota</taxon>
        <taxon>Sphingobacteriia</taxon>
        <taxon>Sphingobacteriales</taxon>
        <taxon>Sphingobacteriaceae</taxon>
        <taxon>Pedobacter</taxon>
    </lineage>
</organism>
<dbReference type="Proteomes" id="UP001246858">
    <property type="component" value="Unassembled WGS sequence"/>
</dbReference>
<accession>A0ACC6KVU7</accession>
<protein>
    <submittedName>
        <fullName evidence="1">Peroxiredoxin</fullName>
    </submittedName>
</protein>
<dbReference type="EMBL" id="JAVDTF010000001">
    <property type="protein sequence ID" value="MDR6783196.1"/>
    <property type="molecule type" value="Genomic_DNA"/>
</dbReference>
<evidence type="ECO:0000313" key="2">
    <source>
        <dbReference type="Proteomes" id="UP001246858"/>
    </source>
</evidence>
<reference evidence="1" key="1">
    <citation type="submission" date="2023-07" db="EMBL/GenBank/DDBJ databases">
        <title>Sorghum-associated microbial communities from plants grown in Nebraska, USA.</title>
        <authorList>
            <person name="Schachtman D."/>
        </authorList>
    </citation>
    <scope>NUCLEOTIDE SEQUENCE</scope>
    <source>
        <strain evidence="1">2697</strain>
    </source>
</reference>
<name>A0ACC6KVU7_9SPHI</name>